<organism evidence="1 2">
    <name type="scientific">Okibacterium fritillariae</name>
    <dbReference type="NCBI Taxonomy" id="123320"/>
    <lineage>
        <taxon>Bacteria</taxon>
        <taxon>Bacillati</taxon>
        <taxon>Actinomycetota</taxon>
        <taxon>Actinomycetes</taxon>
        <taxon>Micrococcales</taxon>
        <taxon>Microbacteriaceae</taxon>
        <taxon>Okibacterium</taxon>
    </lineage>
</organism>
<keyword evidence="2" id="KW-1185">Reference proteome</keyword>
<accession>A0A1T5JJZ3</accession>
<name>A0A1T5JJZ3_9MICO</name>
<evidence type="ECO:0000313" key="1">
    <source>
        <dbReference type="EMBL" id="SKC51473.1"/>
    </source>
</evidence>
<evidence type="ECO:0000313" key="2">
    <source>
        <dbReference type="Proteomes" id="UP000190857"/>
    </source>
</evidence>
<dbReference type="AlphaFoldDB" id="A0A1T5JJZ3"/>
<proteinExistence type="predicted"/>
<protein>
    <submittedName>
        <fullName evidence="1">Uncharacterized protein</fullName>
    </submittedName>
</protein>
<dbReference type="Proteomes" id="UP000190857">
    <property type="component" value="Unassembled WGS sequence"/>
</dbReference>
<gene>
    <name evidence="1" type="ORF">SAMN06309945_1603</name>
</gene>
<dbReference type="STRING" id="123320.SAMN06309945_1603"/>
<dbReference type="EMBL" id="FUZP01000001">
    <property type="protein sequence ID" value="SKC51473.1"/>
    <property type="molecule type" value="Genomic_DNA"/>
</dbReference>
<sequence length="31" mass="3057">MVIVNPIIDGNANGGRSAGTSGVLQSLVPYG</sequence>
<reference evidence="1 2" key="1">
    <citation type="submission" date="2017-02" db="EMBL/GenBank/DDBJ databases">
        <authorList>
            <person name="Peterson S.W."/>
        </authorList>
    </citation>
    <scope>NUCLEOTIDE SEQUENCE [LARGE SCALE GENOMIC DNA]</scope>
    <source>
        <strain evidence="1 2">VKM Ac-2059</strain>
    </source>
</reference>